<name>A0A6A5XAA3_9PLEO</name>
<feature type="region of interest" description="Disordered" evidence="1">
    <location>
        <begin position="141"/>
        <end position="201"/>
    </location>
</feature>
<feature type="compositionally biased region" description="Low complexity" evidence="1">
    <location>
        <begin position="648"/>
        <end position="659"/>
    </location>
</feature>
<dbReference type="AlphaFoldDB" id="A0A6A5XAA3"/>
<sequence>MFPILPCFHAPCPMPHAPCSMLRATPSMLPWSRLMHHLYHFVAPGGARLRRECSSSGKSIAVDPYVSPNPLPVNASSSSSSPPTQPTTPLPESLPHGMEIDSRPSHPPVIGGSPHYGRLERHRVEPGQQQPLQQVEVNRQAPSLPPASALRSPSAPLNSFSTKSPSNPPIPSPAVKPMQDAQYAHPPPPPPTAPPKEGSAVGVANRTRELPPVTTQTHSHPDHYRVNGHHFPRSPKDVSLDAIERLQTQVSQNSSALMVQARDMRRFEETAAQVEKSLRHDFQTQLHLQAVDIRRVDDAVARLQHEMRGMRDLCEALTREVQASRDMYPGPTGPSSSTTAPSAQDTALEMMAQQISSLSRKTSEVDTLKLTIEIMKNKIQRLEESAVSTPPVPTHAFPSPRENPAHPPHAALNRAPFRAAPSAVPASAPQVETSMPPSHRPASFNSHGSHSNTTPELPHRTELPQAPSGWVSVNSSAKRAQPDSVDVPHDPSGQQLGSPKRPKLAPIEPRLGYGNSQTPSQSQHVYDQVEPEDMDARRHTHHAMPSQAHVRETNLDAGHVASHVPHGTFVSFNAPDTRPNDNWRSEIHPMAEQHTPRSRGRGGGPGSRGGRGRKSMPAQMHIGTPVWDRDDWQGVTDPQTSPEGYYYPISRTGRGIIRRGSGGGGTSRGGRPSSSSSRSVSLGLQGVTSGIGMVVDPYSHTKKTRTKPTRNSDGVLIRKDGRPDMRSQSSAANLRKVHARKDDQGFEHGFTPTNLHHSVNTEESDTRSPTEYTPPHQDDEGNVQEKHHAIMGKMFPGGIEESRKEHDLARRVFEEGEQHTAESRTHHHHHHHGQQQQQQQQQRDRQSYSPDRARQMSIKREHHDSVQNDRSQSSNDEDIDMDRPRELEEDQTPSRQSDNSNQYQYHDLRSRQGRSQGPQDSGITATESNTGHHVQSSQVLEGHDLA</sequence>
<evidence type="ECO:0000256" key="1">
    <source>
        <dbReference type="SAM" id="MobiDB-lite"/>
    </source>
</evidence>
<protein>
    <submittedName>
        <fullName evidence="2">Uncharacterized protein</fullName>
    </submittedName>
</protein>
<feature type="compositionally biased region" description="Low complexity" evidence="1">
    <location>
        <begin position="146"/>
        <end position="157"/>
    </location>
</feature>
<accession>A0A6A5XAA3</accession>
<dbReference type="EMBL" id="ML978077">
    <property type="protein sequence ID" value="KAF2009839.1"/>
    <property type="molecule type" value="Genomic_DNA"/>
</dbReference>
<feature type="compositionally biased region" description="Low complexity" evidence="1">
    <location>
        <begin position="72"/>
        <end position="82"/>
    </location>
</feature>
<dbReference type="Proteomes" id="UP000799778">
    <property type="component" value="Unassembled WGS sequence"/>
</dbReference>
<feature type="region of interest" description="Disordered" evidence="1">
    <location>
        <begin position="816"/>
        <end position="946"/>
    </location>
</feature>
<dbReference type="RefSeq" id="XP_033378178.1">
    <property type="nucleotide sequence ID" value="XM_033526211.1"/>
</dbReference>
<evidence type="ECO:0000313" key="3">
    <source>
        <dbReference type="Proteomes" id="UP000799778"/>
    </source>
</evidence>
<dbReference type="GeneID" id="54283608"/>
<feature type="compositionally biased region" description="Basic and acidic residues" evidence="1">
    <location>
        <begin position="842"/>
        <end position="867"/>
    </location>
</feature>
<feature type="compositionally biased region" description="Polar residues" evidence="1">
    <location>
        <begin position="913"/>
        <end position="939"/>
    </location>
</feature>
<feature type="compositionally biased region" description="Basic and acidic residues" evidence="1">
    <location>
        <begin position="716"/>
        <end position="725"/>
    </location>
</feature>
<feature type="region of interest" description="Disordered" evidence="1">
    <location>
        <begin position="590"/>
        <end position="783"/>
    </location>
</feature>
<feature type="compositionally biased region" description="Polar residues" evidence="1">
    <location>
        <begin position="514"/>
        <end position="525"/>
    </location>
</feature>
<feature type="compositionally biased region" description="Polar residues" evidence="1">
    <location>
        <begin position="443"/>
        <end position="455"/>
    </location>
</feature>
<proteinExistence type="predicted"/>
<feature type="compositionally biased region" description="Polar residues" evidence="1">
    <location>
        <begin position="893"/>
        <end position="904"/>
    </location>
</feature>
<gene>
    <name evidence="2" type="ORF">BU24DRAFT_414300</name>
</gene>
<feature type="compositionally biased region" description="Pro residues" evidence="1">
    <location>
        <begin position="185"/>
        <end position="194"/>
    </location>
</feature>
<dbReference type="OrthoDB" id="5396360at2759"/>
<evidence type="ECO:0000313" key="2">
    <source>
        <dbReference type="EMBL" id="KAF2009839.1"/>
    </source>
</evidence>
<feature type="compositionally biased region" description="Low complexity" evidence="1">
    <location>
        <begin position="414"/>
        <end position="429"/>
    </location>
</feature>
<feature type="region of interest" description="Disordered" evidence="1">
    <location>
        <begin position="64"/>
        <end position="117"/>
    </location>
</feature>
<keyword evidence="3" id="KW-1185">Reference proteome</keyword>
<feature type="compositionally biased region" description="Low complexity" evidence="1">
    <location>
        <begin position="669"/>
        <end position="679"/>
    </location>
</feature>
<feature type="region of interest" description="Disordered" evidence="1">
    <location>
        <begin position="384"/>
        <end position="528"/>
    </location>
</feature>
<reference evidence="2" key="1">
    <citation type="journal article" date="2020" name="Stud. Mycol.">
        <title>101 Dothideomycetes genomes: a test case for predicting lifestyles and emergence of pathogens.</title>
        <authorList>
            <person name="Haridas S."/>
            <person name="Albert R."/>
            <person name="Binder M."/>
            <person name="Bloem J."/>
            <person name="Labutti K."/>
            <person name="Salamov A."/>
            <person name="Andreopoulos B."/>
            <person name="Baker S."/>
            <person name="Barry K."/>
            <person name="Bills G."/>
            <person name="Bluhm B."/>
            <person name="Cannon C."/>
            <person name="Castanera R."/>
            <person name="Culley D."/>
            <person name="Daum C."/>
            <person name="Ezra D."/>
            <person name="Gonzalez J."/>
            <person name="Henrissat B."/>
            <person name="Kuo A."/>
            <person name="Liang C."/>
            <person name="Lipzen A."/>
            <person name="Lutzoni F."/>
            <person name="Magnuson J."/>
            <person name="Mondo S."/>
            <person name="Nolan M."/>
            <person name="Ohm R."/>
            <person name="Pangilinan J."/>
            <person name="Park H.-J."/>
            <person name="Ramirez L."/>
            <person name="Alfaro M."/>
            <person name="Sun H."/>
            <person name="Tritt A."/>
            <person name="Yoshinaga Y."/>
            <person name="Zwiers L.-H."/>
            <person name="Turgeon B."/>
            <person name="Goodwin S."/>
            <person name="Spatafora J."/>
            <person name="Crous P."/>
            <person name="Grigoriev I."/>
        </authorList>
    </citation>
    <scope>NUCLEOTIDE SEQUENCE</scope>
    <source>
        <strain evidence="2">CBS 175.79</strain>
    </source>
</reference>
<organism evidence="2 3">
    <name type="scientific">Aaosphaeria arxii CBS 175.79</name>
    <dbReference type="NCBI Taxonomy" id="1450172"/>
    <lineage>
        <taxon>Eukaryota</taxon>
        <taxon>Fungi</taxon>
        <taxon>Dikarya</taxon>
        <taxon>Ascomycota</taxon>
        <taxon>Pezizomycotina</taxon>
        <taxon>Dothideomycetes</taxon>
        <taxon>Pleosporomycetidae</taxon>
        <taxon>Pleosporales</taxon>
        <taxon>Pleosporales incertae sedis</taxon>
        <taxon>Aaosphaeria</taxon>
    </lineage>
</organism>